<reference evidence="9 10" key="1">
    <citation type="submission" date="2019-11" db="EMBL/GenBank/DDBJ databases">
        <title>Genome sequences of 17 halophilic strains isolated from different environments.</title>
        <authorList>
            <person name="Furrow R.E."/>
        </authorList>
    </citation>
    <scope>NUCLEOTIDE SEQUENCE [LARGE SCALE GENOMIC DNA]</scope>
    <source>
        <strain evidence="9 10">22511_23_Filter</strain>
    </source>
</reference>
<dbReference type="GO" id="GO:0003924">
    <property type="term" value="F:GTPase activity"/>
    <property type="evidence" value="ECO:0007669"/>
    <property type="project" value="InterPro"/>
</dbReference>
<dbReference type="Pfam" id="PF00350">
    <property type="entry name" value="Dynamin_N"/>
    <property type="match status" value="2"/>
</dbReference>
<gene>
    <name evidence="9" type="ORF">GLW04_05520</name>
</gene>
<dbReference type="GO" id="GO:0005525">
    <property type="term" value="F:GTP binding"/>
    <property type="evidence" value="ECO:0007669"/>
    <property type="project" value="UniProtKB-KW"/>
</dbReference>
<dbReference type="InterPro" id="IPR027417">
    <property type="entry name" value="P-loop_NTPase"/>
</dbReference>
<organism evidence="9 10">
    <name type="scientific">Halobacillus litoralis</name>
    <dbReference type="NCBI Taxonomy" id="45668"/>
    <lineage>
        <taxon>Bacteria</taxon>
        <taxon>Bacillati</taxon>
        <taxon>Bacillota</taxon>
        <taxon>Bacilli</taxon>
        <taxon>Bacillales</taxon>
        <taxon>Bacillaceae</taxon>
        <taxon>Halobacillus</taxon>
    </lineage>
</organism>
<evidence type="ECO:0000313" key="9">
    <source>
        <dbReference type="EMBL" id="MYL19341.1"/>
    </source>
</evidence>
<dbReference type="PANTHER" id="PTHR10465">
    <property type="entry name" value="TRANSMEMBRANE GTPASE FZO1"/>
    <property type="match status" value="1"/>
</dbReference>
<dbReference type="Proteomes" id="UP000460949">
    <property type="component" value="Unassembled WGS sequence"/>
</dbReference>
<feature type="coiled-coil region" evidence="6">
    <location>
        <begin position="500"/>
        <end position="542"/>
    </location>
</feature>
<evidence type="ECO:0000256" key="3">
    <source>
        <dbReference type="ARBA" id="ARBA00022801"/>
    </source>
</evidence>
<sequence>MQTTTRINSTKLQNLYAFLKQEGMDKQKDKVMDLIKKMKQEEMVIGFAGHFSAGKSTLINTLLESRLLPSSPIPTSANIVRLRTGPAYTKAYYMYDPPVKYEGMVEPERIQAWCRDGESVTGLEISRPDSLLPSHVSVLDTPGVDSTNDADRLITESSLHVMDYMYYVMDYNHVQSEVNLLFLLEMQRRQTPFSVVINQVDKHVEGQLCFEDYQNSVESAFQQWGIQPEEVYYTSMRDFTIKENEYNRMKEHFQQLFSRDFSIIEQQGDAIAAALMEETSRAYEENFEEKREELLNDRENLQAVLDESPMDLEKLSEYNDLEKAAADAFEKRVYQFLSNAYLMPSALREKAEAYLESRQPEFKVGILFAKKKTEEEKQAREDAFYNALKETMEEQMKWPVRDRMMKLLDAYAIHSTELLHTVQEMDFHYPRERLETLIQSGASVTGAYVLRYTDEVAADIQREAKAFLRDWKKAFLEEVASKKQDVLAQHEQAFSTYEEIRNIDEELEAINENVRHFSARLKESFSDEISMENRELAEEDEKQLYERVSAAPDGPVEVSSEKGPAKNESLSGARAAFDSSSTVDQVKNRTEKTLEIIQHLDSMEDISEQLRNKTDRLDNRTFTTALFGAFSAGKSSFGNALLGDHVLPVSPNPTTAAINRISPVSPDHPHQSVEAVVKTEAQMLEDIAAVYQSFSSLETVWQRLDEADEEMWRSWEQKERSFLKAFYDGYQQMKANLGLQISVPWEQLSAFVSEEEKSCFIESMDVYYDCAWTRAGVTLVDTPGADSVNARHTNVSFQYIKDADAVLFVTYYNHPFSRADETFLKQLGRVKDSFAMDKMFFLINAKDLAESNEELQQVLDYVESQLNEFGIRRPRLYPVSSLQGLEEKKQQKDVNSGMAEFEAGFSAFLEEELSQVMTASIESDLERVKSYVHSMVESSHMDEGERKRKKQQLEERRQQAMELFQKEYDGGAEKAVQNKLDKQLHYVHERMMLQFNDLFKRHFNPAVINGLQQDVKEQVKKAQQQLFEDMTFDMREEVKAVCVRIEQFIARHLEETKVKIEKNIHHIEPSVDLETPELPDISVPAIEGRVDLTAAEQDRIRKMFRGTKSFFEKNEKEKMKEAAAPSASDALHQQLGRISEDVTPYYQKQWRDMYQAARRSWEEETANQFEQLINHYSVPVDRKQVEKASHQLSKV</sequence>
<dbReference type="InterPro" id="IPR027094">
    <property type="entry name" value="Mitofusin_fam"/>
</dbReference>
<keyword evidence="2" id="KW-0547">Nucleotide-binding</keyword>
<proteinExistence type="predicted"/>
<evidence type="ECO:0000256" key="6">
    <source>
        <dbReference type="SAM" id="Coils"/>
    </source>
</evidence>
<dbReference type="CDD" id="cd09912">
    <property type="entry name" value="DLP_2"/>
    <property type="match status" value="2"/>
</dbReference>
<feature type="coiled-coil region" evidence="6">
    <location>
        <begin position="273"/>
        <end position="307"/>
    </location>
</feature>
<accession>A0A845DP00</accession>
<dbReference type="InterPro" id="IPR045063">
    <property type="entry name" value="Dynamin_N"/>
</dbReference>
<dbReference type="GO" id="GO:0008053">
    <property type="term" value="P:mitochondrial fusion"/>
    <property type="evidence" value="ECO:0007669"/>
    <property type="project" value="TreeGrafter"/>
</dbReference>
<dbReference type="GO" id="GO:0016020">
    <property type="term" value="C:membrane"/>
    <property type="evidence" value="ECO:0007669"/>
    <property type="project" value="UniProtKB-SubCell"/>
</dbReference>
<evidence type="ECO:0000256" key="4">
    <source>
        <dbReference type="ARBA" id="ARBA00023134"/>
    </source>
</evidence>
<feature type="region of interest" description="Disordered" evidence="7">
    <location>
        <begin position="551"/>
        <end position="585"/>
    </location>
</feature>
<evidence type="ECO:0000256" key="5">
    <source>
        <dbReference type="ARBA" id="ARBA00023136"/>
    </source>
</evidence>
<dbReference type="SUPFAM" id="SSF52540">
    <property type="entry name" value="P-loop containing nucleoside triphosphate hydrolases"/>
    <property type="match status" value="2"/>
</dbReference>
<dbReference type="EMBL" id="WMET01000001">
    <property type="protein sequence ID" value="MYL19341.1"/>
    <property type="molecule type" value="Genomic_DNA"/>
</dbReference>
<dbReference type="PANTHER" id="PTHR10465:SF0">
    <property type="entry name" value="SARCALUMENIN"/>
    <property type="match status" value="1"/>
</dbReference>
<keyword evidence="3" id="KW-0378">Hydrolase</keyword>
<keyword evidence="4" id="KW-0342">GTP-binding</keyword>
<dbReference type="AlphaFoldDB" id="A0A845DP00"/>
<evidence type="ECO:0000259" key="8">
    <source>
        <dbReference type="Pfam" id="PF00350"/>
    </source>
</evidence>
<comment type="subcellular location">
    <subcellularLocation>
        <location evidence="1">Membrane</location>
    </subcellularLocation>
</comment>
<evidence type="ECO:0000313" key="10">
    <source>
        <dbReference type="Proteomes" id="UP000460949"/>
    </source>
</evidence>
<comment type="caution">
    <text evidence="9">The sequence shown here is derived from an EMBL/GenBank/DDBJ whole genome shotgun (WGS) entry which is preliminary data.</text>
</comment>
<feature type="domain" description="Dynamin N-terminal" evidence="8">
    <location>
        <begin position="45"/>
        <end position="199"/>
    </location>
</feature>
<evidence type="ECO:0000256" key="7">
    <source>
        <dbReference type="SAM" id="MobiDB-lite"/>
    </source>
</evidence>
<dbReference type="RefSeq" id="WP_160835738.1">
    <property type="nucleotide sequence ID" value="NZ_WMET01000001.1"/>
</dbReference>
<keyword evidence="5" id="KW-0472">Membrane</keyword>
<evidence type="ECO:0000256" key="2">
    <source>
        <dbReference type="ARBA" id="ARBA00022741"/>
    </source>
</evidence>
<evidence type="ECO:0000256" key="1">
    <source>
        <dbReference type="ARBA" id="ARBA00004370"/>
    </source>
</evidence>
<dbReference type="Gene3D" id="3.40.50.300">
    <property type="entry name" value="P-loop containing nucleotide triphosphate hydrolases"/>
    <property type="match status" value="2"/>
</dbReference>
<name>A0A845DP00_9BACI</name>
<protein>
    <recommendedName>
        <fullName evidence="8">Dynamin N-terminal domain-containing protein</fullName>
    </recommendedName>
</protein>
<feature type="domain" description="Dynamin N-terminal" evidence="8">
    <location>
        <begin position="625"/>
        <end position="842"/>
    </location>
</feature>
<keyword evidence="6" id="KW-0175">Coiled coil</keyword>